<feature type="domain" description="Pinin/SDK/MemA protein" evidence="9">
    <location>
        <begin position="85"/>
        <end position="200"/>
    </location>
</feature>
<feature type="compositionally biased region" description="Basic and acidic residues" evidence="8">
    <location>
        <begin position="115"/>
        <end position="137"/>
    </location>
</feature>
<sequence>MAEVIMAPADPVAVETASPEADVSQKRKASPVSGEPEEASKRAKIDEADRDDRPAQEPLPSTSGPNRRDSNAGVDAGRGGALSKEEEKKRGKRLFGGLLSTLSQTNTSSQNKRRREIEQRQHERAQKQRAEEEKQRAETLAKITEARSREQIWFDEQVMKTRHASLLARAHSLRTKAEPSVFYRPWKLTKEQEDTIADQVRDAKEMIAREVEAFNDRKEEHERRFGLSRPPTTQEQSAPAVTETETLADAPETADQGAPPAAAPAGDTDKASSLDRENHDREPHQDESGDVVEDAGEDMVIY</sequence>
<evidence type="ECO:0000259" key="9">
    <source>
        <dbReference type="Pfam" id="PF04696"/>
    </source>
</evidence>
<evidence type="ECO:0000256" key="5">
    <source>
        <dbReference type="ARBA" id="ARBA00023163"/>
    </source>
</evidence>
<name>A0A8H6JXM4_9PEZI</name>
<dbReference type="Pfam" id="PF04696">
    <property type="entry name" value="Pinin_SDK_memA"/>
    <property type="match status" value="1"/>
</dbReference>
<evidence type="ECO:0000256" key="6">
    <source>
        <dbReference type="ARBA" id="ARBA00023187"/>
    </source>
</evidence>
<protein>
    <submittedName>
        <fullName evidence="10">Nuclear protein</fullName>
    </submittedName>
</protein>
<keyword evidence="7" id="KW-0539">Nucleus</keyword>
<dbReference type="GO" id="GO:0006397">
    <property type="term" value="P:mRNA processing"/>
    <property type="evidence" value="ECO:0007669"/>
    <property type="project" value="UniProtKB-KW"/>
</dbReference>
<feature type="compositionally biased region" description="Basic and acidic residues" evidence="8">
    <location>
        <begin position="38"/>
        <end position="55"/>
    </location>
</feature>
<organism evidence="10 11">
    <name type="scientific">Colletotrichum sojae</name>
    <dbReference type="NCBI Taxonomy" id="2175907"/>
    <lineage>
        <taxon>Eukaryota</taxon>
        <taxon>Fungi</taxon>
        <taxon>Dikarya</taxon>
        <taxon>Ascomycota</taxon>
        <taxon>Pezizomycotina</taxon>
        <taxon>Sordariomycetes</taxon>
        <taxon>Hypocreomycetidae</taxon>
        <taxon>Glomerellales</taxon>
        <taxon>Glomerellaceae</taxon>
        <taxon>Colletotrichum</taxon>
        <taxon>Colletotrichum orchidearum species complex</taxon>
    </lineage>
</organism>
<keyword evidence="4" id="KW-0805">Transcription regulation</keyword>
<feature type="compositionally biased region" description="Polar residues" evidence="8">
    <location>
        <begin position="230"/>
        <end position="245"/>
    </location>
</feature>
<dbReference type="AlphaFoldDB" id="A0A8H6JXM4"/>
<accession>A0A8H6JXM4</accession>
<dbReference type="GO" id="GO:0071013">
    <property type="term" value="C:catalytic step 2 spliceosome"/>
    <property type="evidence" value="ECO:0007669"/>
    <property type="project" value="TreeGrafter"/>
</dbReference>
<dbReference type="InterPro" id="IPR039853">
    <property type="entry name" value="Pinin"/>
</dbReference>
<evidence type="ECO:0000256" key="3">
    <source>
        <dbReference type="ARBA" id="ARBA00022664"/>
    </source>
</evidence>
<evidence type="ECO:0000256" key="8">
    <source>
        <dbReference type="SAM" id="MobiDB-lite"/>
    </source>
</evidence>
<comment type="caution">
    <text evidence="10">The sequence shown here is derived from an EMBL/GenBank/DDBJ whole genome shotgun (WGS) entry which is preliminary data.</text>
</comment>
<dbReference type="EMBL" id="WIGN01000003">
    <property type="protein sequence ID" value="KAF6820987.1"/>
    <property type="molecule type" value="Genomic_DNA"/>
</dbReference>
<comment type="similarity">
    <text evidence="2">Belongs to the pinin family.</text>
</comment>
<feature type="compositionally biased region" description="Basic and acidic residues" evidence="8">
    <location>
        <begin position="213"/>
        <end position="225"/>
    </location>
</feature>
<gene>
    <name evidence="10" type="ORF">CSOJ01_00422</name>
</gene>
<dbReference type="PANTHER" id="PTHR12707">
    <property type="entry name" value="PINN"/>
    <property type="match status" value="1"/>
</dbReference>
<feature type="region of interest" description="Disordered" evidence="8">
    <location>
        <begin position="1"/>
        <end position="137"/>
    </location>
</feature>
<keyword evidence="3" id="KW-0507">mRNA processing</keyword>
<keyword evidence="6" id="KW-0508">mRNA splicing</keyword>
<comment type="subcellular location">
    <subcellularLocation>
        <location evidence="1">Nucleus</location>
    </subcellularLocation>
</comment>
<keyword evidence="5" id="KW-0804">Transcription</keyword>
<evidence type="ECO:0000256" key="7">
    <source>
        <dbReference type="ARBA" id="ARBA00023242"/>
    </source>
</evidence>
<dbReference type="InterPro" id="IPR006786">
    <property type="entry name" value="Pinin_SDK_MemA"/>
</dbReference>
<keyword evidence="11" id="KW-1185">Reference proteome</keyword>
<proteinExistence type="inferred from homology"/>
<feature type="compositionally biased region" description="Low complexity" evidence="8">
    <location>
        <begin position="98"/>
        <end position="110"/>
    </location>
</feature>
<dbReference type="Proteomes" id="UP000652219">
    <property type="component" value="Unassembled WGS sequence"/>
</dbReference>
<evidence type="ECO:0000313" key="10">
    <source>
        <dbReference type="EMBL" id="KAF6820987.1"/>
    </source>
</evidence>
<evidence type="ECO:0000256" key="2">
    <source>
        <dbReference type="ARBA" id="ARBA00010386"/>
    </source>
</evidence>
<dbReference type="GO" id="GO:0008380">
    <property type="term" value="P:RNA splicing"/>
    <property type="evidence" value="ECO:0007669"/>
    <property type="project" value="UniProtKB-KW"/>
</dbReference>
<feature type="compositionally biased region" description="Acidic residues" evidence="8">
    <location>
        <begin position="288"/>
        <end position="302"/>
    </location>
</feature>
<evidence type="ECO:0000256" key="1">
    <source>
        <dbReference type="ARBA" id="ARBA00004123"/>
    </source>
</evidence>
<feature type="region of interest" description="Disordered" evidence="8">
    <location>
        <begin position="213"/>
        <end position="302"/>
    </location>
</feature>
<evidence type="ECO:0000313" key="11">
    <source>
        <dbReference type="Proteomes" id="UP000652219"/>
    </source>
</evidence>
<evidence type="ECO:0000256" key="4">
    <source>
        <dbReference type="ARBA" id="ARBA00023015"/>
    </source>
</evidence>
<dbReference type="PANTHER" id="PTHR12707:SF0">
    <property type="entry name" value="PININ"/>
    <property type="match status" value="1"/>
</dbReference>
<feature type="compositionally biased region" description="Basic and acidic residues" evidence="8">
    <location>
        <begin position="267"/>
        <end position="287"/>
    </location>
</feature>
<reference evidence="10 11" key="1">
    <citation type="journal article" date="2020" name="Phytopathology">
        <title>Genome Sequence Resources of Colletotrichum truncatum, C. plurivorum, C. musicola, and C. sojae: Four Species Pathogenic to Soybean (Glycine max).</title>
        <authorList>
            <person name="Rogerio F."/>
            <person name="Boufleur T.R."/>
            <person name="Ciampi-Guillardi M."/>
            <person name="Sukno S.A."/>
            <person name="Thon M.R."/>
            <person name="Massola Junior N.S."/>
            <person name="Baroncelli R."/>
        </authorList>
    </citation>
    <scope>NUCLEOTIDE SEQUENCE [LARGE SCALE GENOMIC DNA]</scope>
    <source>
        <strain evidence="10 11">LFN0009</strain>
    </source>
</reference>